<reference evidence="1" key="1">
    <citation type="journal article" date="2019" name="bioRxiv">
        <title>The Genome of the Zebra Mussel, Dreissena polymorpha: A Resource for Invasive Species Research.</title>
        <authorList>
            <person name="McCartney M.A."/>
            <person name="Auch B."/>
            <person name="Kono T."/>
            <person name="Mallez S."/>
            <person name="Zhang Y."/>
            <person name="Obille A."/>
            <person name="Becker A."/>
            <person name="Abrahante J.E."/>
            <person name="Garbe J."/>
            <person name="Badalamenti J.P."/>
            <person name="Herman A."/>
            <person name="Mangelson H."/>
            <person name="Liachko I."/>
            <person name="Sullivan S."/>
            <person name="Sone E.D."/>
            <person name="Koren S."/>
            <person name="Silverstein K.A.T."/>
            <person name="Beckman K.B."/>
            <person name="Gohl D.M."/>
        </authorList>
    </citation>
    <scope>NUCLEOTIDE SEQUENCE</scope>
    <source>
        <strain evidence="1">Duluth1</strain>
        <tissue evidence="1">Whole animal</tissue>
    </source>
</reference>
<keyword evidence="2" id="KW-1185">Reference proteome</keyword>
<name>A0A9D3Y3U0_DREPO</name>
<comment type="caution">
    <text evidence="1">The sequence shown here is derived from an EMBL/GenBank/DDBJ whole genome shotgun (WGS) entry which is preliminary data.</text>
</comment>
<dbReference type="Proteomes" id="UP000828390">
    <property type="component" value="Unassembled WGS sequence"/>
</dbReference>
<reference evidence="1" key="2">
    <citation type="submission" date="2020-11" db="EMBL/GenBank/DDBJ databases">
        <authorList>
            <person name="McCartney M.A."/>
            <person name="Auch B."/>
            <person name="Kono T."/>
            <person name="Mallez S."/>
            <person name="Becker A."/>
            <person name="Gohl D.M."/>
            <person name="Silverstein K.A.T."/>
            <person name="Koren S."/>
            <person name="Bechman K.B."/>
            <person name="Herman A."/>
            <person name="Abrahante J.E."/>
            <person name="Garbe J."/>
        </authorList>
    </citation>
    <scope>NUCLEOTIDE SEQUENCE</scope>
    <source>
        <strain evidence="1">Duluth1</strain>
        <tissue evidence="1">Whole animal</tissue>
    </source>
</reference>
<protein>
    <submittedName>
        <fullName evidence="1">Uncharacterized protein</fullName>
    </submittedName>
</protein>
<accession>A0A9D3Y3U0</accession>
<evidence type="ECO:0000313" key="2">
    <source>
        <dbReference type="Proteomes" id="UP000828390"/>
    </source>
</evidence>
<gene>
    <name evidence="1" type="ORF">DPMN_192033</name>
</gene>
<dbReference type="AlphaFoldDB" id="A0A9D3Y3U0"/>
<dbReference type="EMBL" id="JAIWYP010000040">
    <property type="protein sequence ID" value="KAH3691283.1"/>
    <property type="molecule type" value="Genomic_DNA"/>
</dbReference>
<proteinExistence type="predicted"/>
<evidence type="ECO:0000313" key="1">
    <source>
        <dbReference type="EMBL" id="KAH3691283.1"/>
    </source>
</evidence>
<sequence length="150" mass="17051">MVQDKYVFQLESTFETNVPMPVVTIEPSHVDIIPYELGVEDTITFKITNHGLLRANNVRFSLPEGHPYLKFKTVIDDIGGIEANTTIMVPIKTTLKPRQKRIPVLGAYVYVLTLLSDYYCDGWKTIGIPVIFCPHGRIFTYAGSFTQRRV</sequence>
<organism evidence="1 2">
    <name type="scientific">Dreissena polymorpha</name>
    <name type="common">Zebra mussel</name>
    <name type="synonym">Mytilus polymorpha</name>
    <dbReference type="NCBI Taxonomy" id="45954"/>
    <lineage>
        <taxon>Eukaryota</taxon>
        <taxon>Metazoa</taxon>
        <taxon>Spiralia</taxon>
        <taxon>Lophotrochozoa</taxon>
        <taxon>Mollusca</taxon>
        <taxon>Bivalvia</taxon>
        <taxon>Autobranchia</taxon>
        <taxon>Heteroconchia</taxon>
        <taxon>Euheterodonta</taxon>
        <taxon>Imparidentia</taxon>
        <taxon>Neoheterodontei</taxon>
        <taxon>Myida</taxon>
        <taxon>Dreissenoidea</taxon>
        <taxon>Dreissenidae</taxon>
        <taxon>Dreissena</taxon>
    </lineage>
</organism>